<dbReference type="Proteomes" id="UP000692954">
    <property type="component" value="Unassembled WGS sequence"/>
</dbReference>
<dbReference type="PROSITE" id="PS50042">
    <property type="entry name" value="CNMP_BINDING_3"/>
    <property type="match status" value="2"/>
</dbReference>
<feature type="domain" description="Cyclic nucleotide-binding" evidence="2">
    <location>
        <begin position="236"/>
        <end position="324"/>
    </location>
</feature>
<dbReference type="OrthoDB" id="293654at2759"/>
<accession>A0A8S1P3L6</accession>
<keyword evidence="4" id="KW-1185">Reference proteome</keyword>
<feature type="compositionally biased region" description="Polar residues" evidence="1">
    <location>
        <begin position="110"/>
        <end position="121"/>
    </location>
</feature>
<comment type="caution">
    <text evidence="3">The sequence shown here is derived from an EMBL/GenBank/DDBJ whole genome shotgun (WGS) entry which is preliminary data.</text>
</comment>
<feature type="region of interest" description="Disordered" evidence="1">
    <location>
        <begin position="110"/>
        <end position="135"/>
    </location>
</feature>
<organism evidence="3 4">
    <name type="scientific">Paramecium sonneborni</name>
    <dbReference type="NCBI Taxonomy" id="65129"/>
    <lineage>
        <taxon>Eukaryota</taxon>
        <taxon>Sar</taxon>
        <taxon>Alveolata</taxon>
        <taxon>Ciliophora</taxon>
        <taxon>Intramacronucleata</taxon>
        <taxon>Oligohymenophorea</taxon>
        <taxon>Peniculida</taxon>
        <taxon>Parameciidae</taxon>
        <taxon>Paramecium</taxon>
    </lineage>
</organism>
<gene>
    <name evidence="3" type="ORF">PSON_ATCC_30995.1.T0680147</name>
</gene>
<sequence length="638" mass="74981">MYNILRAKQAFKMNRNKTPQESVNQRQNSQSFYDQSNNSLSLTKSKTNNSTTINTLNRTINSFYVGGRREKLQTYTIDLQKTMDADFGNKFRSAFKESGRQNRRINTSNKLNNQRPISHSKSVVYGKRDEEDNNNEGQKLENLTIIQQGLIQEPNKPIINPNEELAKIKEEVNAIYKNLEPDTLEVDEWIYQVDYQKLELKVFSLDELRYLAQEFQKEEYERNYLTMDKILLKNKFFQRFGQGIRIGIMEKASMEIHNVGKVILQLGGNSNNLYVILRGSCQQTLTMDIQLEDYENLTVQSYFDGQDLSEINLLQLNNSRGYSVNKYVDLVEGIKEHPKLIELLKNERTKLITSHISCAEQTYLLRMDNDQFQKILKQSIEKDKEFKLSILSQIRFFQHTSASQLLHLVAELGIQNYYQGDCVVRKGDDLNRVIIIASGEFEIVEEIQLQRETRNYYLENKLKPLVHKRIIDRNTKPEISRDIPDQSFDLSFTNNQNQQVIRNSKCYQFCNKQIKGKNQIAYTHLHVLKTLKKCDVICGRSLLILYDNEYNQGLASKAKLTVVVKSVKGSIFFLDKERYQNLPESLQNQILAGLRSMKEYDDYELDHIRKEIKTWEKYKQNLYQQFIQDKRKKTFKTY</sequence>
<reference evidence="3" key="1">
    <citation type="submission" date="2021-01" db="EMBL/GenBank/DDBJ databases">
        <authorList>
            <consortium name="Genoscope - CEA"/>
            <person name="William W."/>
        </authorList>
    </citation>
    <scope>NUCLEOTIDE SEQUENCE</scope>
</reference>
<dbReference type="EMBL" id="CAJJDN010000068">
    <property type="protein sequence ID" value="CAD8097435.1"/>
    <property type="molecule type" value="Genomic_DNA"/>
</dbReference>
<proteinExistence type="predicted"/>
<feature type="compositionally biased region" description="Polar residues" evidence="1">
    <location>
        <begin position="16"/>
        <end position="35"/>
    </location>
</feature>
<evidence type="ECO:0000256" key="1">
    <source>
        <dbReference type="SAM" id="MobiDB-lite"/>
    </source>
</evidence>
<evidence type="ECO:0000313" key="4">
    <source>
        <dbReference type="Proteomes" id="UP000692954"/>
    </source>
</evidence>
<protein>
    <recommendedName>
        <fullName evidence="2">Cyclic nucleotide-binding domain-containing protein</fullName>
    </recommendedName>
</protein>
<feature type="domain" description="Cyclic nucleotide-binding" evidence="2">
    <location>
        <begin position="396"/>
        <end position="446"/>
    </location>
</feature>
<feature type="compositionally biased region" description="Low complexity" evidence="1">
    <location>
        <begin position="36"/>
        <end position="48"/>
    </location>
</feature>
<dbReference type="InterPro" id="IPR000595">
    <property type="entry name" value="cNMP-bd_dom"/>
</dbReference>
<dbReference type="PANTHER" id="PTHR23011">
    <property type="entry name" value="CYCLIC NUCLEOTIDE-BINDING DOMAIN CONTAINING PROTEIN"/>
    <property type="match status" value="1"/>
</dbReference>
<feature type="region of interest" description="Disordered" evidence="1">
    <location>
        <begin position="15"/>
        <end position="48"/>
    </location>
</feature>
<dbReference type="AlphaFoldDB" id="A0A8S1P3L6"/>
<name>A0A8S1P3L6_9CILI</name>
<dbReference type="PANTHER" id="PTHR23011:SF28">
    <property type="entry name" value="CYCLIC NUCLEOTIDE-BINDING DOMAIN CONTAINING PROTEIN"/>
    <property type="match status" value="1"/>
</dbReference>
<evidence type="ECO:0000313" key="3">
    <source>
        <dbReference type="EMBL" id="CAD8097435.1"/>
    </source>
</evidence>
<evidence type="ECO:0000259" key="2">
    <source>
        <dbReference type="PROSITE" id="PS50042"/>
    </source>
</evidence>